<feature type="compositionally biased region" description="Acidic residues" evidence="1">
    <location>
        <begin position="156"/>
        <end position="165"/>
    </location>
</feature>
<dbReference type="AlphaFoldDB" id="A0A210QTJ4"/>
<name>A0A210QTJ4_MIZYE</name>
<feature type="transmembrane region" description="Helical" evidence="2">
    <location>
        <begin position="36"/>
        <end position="56"/>
    </location>
</feature>
<evidence type="ECO:0000256" key="2">
    <source>
        <dbReference type="SAM" id="Phobius"/>
    </source>
</evidence>
<feature type="region of interest" description="Disordered" evidence="1">
    <location>
        <begin position="145"/>
        <end position="214"/>
    </location>
</feature>
<feature type="compositionally biased region" description="Acidic residues" evidence="1">
    <location>
        <begin position="200"/>
        <end position="214"/>
    </location>
</feature>
<keyword evidence="2" id="KW-0812">Transmembrane</keyword>
<reference evidence="3 4" key="1">
    <citation type="journal article" date="2017" name="Nat. Ecol. Evol.">
        <title>Scallop genome provides insights into evolution of bilaterian karyotype and development.</title>
        <authorList>
            <person name="Wang S."/>
            <person name="Zhang J."/>
            <person name="Jiao W."/>
            <person name="Li J."/>
            <person name="Xun X."/>
            <person name="Sun Y."/>
            <person name="Guo X."/>
            <person name="Huan P."/>
            <person name="Dong B."/>
            <person name="Zhang L."/>
            <person name="Hu X."/>
            <person name="Sun X."/>
            <person name="Wang J."/>
            <person name="Zhao C."/>
            <person name="Wang Y."/>
            <person name="Wang D."/>
            <person name="Huang X."/>
            <person name="Wang R."/>
            <person name="Lv J."/>
            <person name="Li Y."/>
            <person name="Zhang Z."/>
            <person name="Liu B."/>
            <person name="Lu W."/>
            <person name="Hui Y."/>
            <person name="Liang J."/>
            <person name="Zhou Z."/>
            <person name="Hou R."/>
            <person name="Li X."/>
            <person name="Liu Y."/>
            <person name="Li H."/>
            <person name="Ning X."/>
            <person name="Lin Y."/>
            <person name="Zhao L."/>
            <person name="Xing Q."/>
            <person name="Dou J."/>
            <person name="Li Y."/>
            <person name="Mao J."/>
            <person name="Guo H."/>
            <person name="Dou H."/>
            <person name="Li T."/>
            <person name="Mu C."/>
            <person name="Jiang W."/>
            <person name="Fu Q."/>
            <person name="Fu X."/>
            <person name="Miao Y."/>
            <person name="Liu J."/>
            <person name="Yu Q."/>
            <person name="Li R."/>
            <person name="Liao H."/>
            <person name="Li X."/>
            <person name="Kong Y."/>
            <person name="Jiang Z."/>
            <person name="Chourrout D."/>
            <person name="Li R."/>
            <person name="Bao Z."/>
        </authorList>
    </citation>
    <scope>NUCLEOTIDE SEQUENCE [LARGE SCALE GENOMIC DNA]</scope>
    <source>
        <strain evidence="3 4">PY_sf001</strain>
    </source>
</reference>
<keyword evidence="4" id="KW-1185">Reference proteome</keyword>
<comment type="caution">
    <text evidence="3">The sequence shown here is derived from an EMBL/GenBank/DDBJ whole genome shotgun (WGS) entry which is preliminary data.</text>
</comment>
<keyword evidence="2" id="KW-1133">Transmembrane helix</keyword>
<sequence>MDGINYTTVTVPTTTEWAAWSEYESEYHRATKTSGVVGPIVGSVVVIIFVISIFCFTSHVRRRRQEILASTARRARGSNQGGRPFVIGHSHSPDWVDREADENDVNRIMQDLPPPYTPPYETEVKDGDLPPSYADAVVMYSYDNSGTDDVTRSYDENEVSSDDYDTDNRTDYSVDDDVYYDVTYDENVPYGANEIGNGDPDNDSPGDQDCEVSS</sequence>
<proteinExistence type="predicted"/>
<gene>
    <name evidence="3" type="ORF">KP79_PYT00652</name>
</gene>
<dbReference type="EMBL" id="NEDP02001987">
    <property type="protein sequence ID" value="OWF52045.1"/>
    <property type="molecule type" value="Genomic_DNA"/>
</dbReference>
<evidence type="ECO:0000256" key="1">
    <source>
        <dbReference type="SAM" id="MobiDB-lite"/>
    </source>
</evidence>
<dbReference type="Proteomes" id="UP000242188">
    <property type="component" value="Unassembled WGS sequence"/>
</dbReference>
<dbReference type="OrthoDB" id="10504587at2759"/>
<protein>
    <submittedName>
        <fullName evidence="3">Uncharacterized protein</fullName>
    </submittedName>
</protein>
<accession>A0A210QTJ4</accession>
<evidence type="ECO:0000313" key="4">
    <source>
        <dbReference type="Proteomes" id="UP000242188"/>
    </source>
</evidence>
<evidence type="ECO:0000313" key="3">
    <source>
        <dbReference type="EMBL" id="OWF52045.1"/>
    </source>
</evidence>
<keyword evidence="2" id="KW-0472">Membrane</keyword>
<feature type="region of interest" description="Disordered" evidence="1">
    <location>
        <begin position="73"/>
        <end position="94"/>
    </location>
</feature>
<organism evidence="3 4">
    <name type="scientific">Mizuhopecten yessoensis</name>
    <name type="common">Japanese scallop</name>
    <name type="synonym">Patinopecten yessoensis</name>
    <dbReference type="NCBI Taxonomy" id="6573"/>
    <lineage>
        <taxon>Eukaryota</taxon>
        <taxon>Metazoa</taxon>
        <taxon>Spiralia</taxon>
        <taxon>Lophotrochozoa</taxon>
        <taxon>Mollusca</taxon>
        <taxon>Bivalvia</taxon>
        <taxon>Autobranchia</taxon>
        <taxon>Pteriomorphia</taxon>
        <taxon>Pectinida</taxon>
        <taxon>Pectinoidea</taxon>
        <taxon>Pectinidae</taxon>
        <taxon>Mizuhopecten</taxon>
    </lineage>
</organism>